<dbReference type="STRING" id="1207063.P24_15159"/>
<keyword evidence="2" id="KW-1185">Reference proteome</keyword>
<evidence type="ECO:0000313" key="1">
    <source>
        <dbReference type="EMBL" id="EKE70893.1"/>
    </source>
</evidence>
<accession>K2J740</accession>
<dbReference type="EMBL" id="AMRL01000024">
    <property type="protein sequence ID" value="EKE70893.1"/>
    <property type="molecule type" value="Genomic_DNA"/>
</dbReference>
<evidence type="ECO:0000313" key="2">
    <source>
        <dbReference type="Proteomes" id="UP000006746"/>
    </source>
</evidence>
<gene>
    <name evidence="1" type="ORF">P24_15159</name>
</gene>
<comment type="caution">
    <text evidence="1">The sequence shown here is derived from an EMBL/GenBank/DDBJ whole genome shotgun (WGS) entry which is preliminary data.</text>
</comment>
<name>K2J740_9PROT</name>
<proteinExistence type="predicted"/>
<dbReference type="Proteomes" id="UP000006746">
    <property type="component" value="Unassembled WGS sequence"/>
</dbReference>
<dbReference type="AlphaFoldDB" id="K2J740"/>
<sequence>MPDPVSIRERCLAAVATILAGVAEDEGAKFLRNPDFQLSRADAPVIVMMDGDERAEDDETGLLSVVIDVAVGLLIAFRSHAEVGPGLSEWRAKVRLAMAADPSLGGIARHVRYVEASGVDVPDQPGGKPLAGLVLGFEIETQEAEHDPYAQ</sequence>
<organism evidence="1 2">
    <name type="scientific">Oceanibaculum indicum P24</name>
    <dbReference type="NCBI Taxonomy" id="1207063"/>
    <lineage>
        <taxon>Bacteria</taxon>
        <taxon>Pseudomonadati</taxon>
        <taxon>Pseudomonadota</taxon>
        <taxon>Alphaproteobacteria</taxon>
        <taxon>Rhodospirillales</taxon>
        <taxon>Oceanibaculaceae</taxon>
        <taxon>Oceanibaculum</taxon>
    </lineage>
</organism>
<reference evidence="1 2" key="1">
    <citation type="journal article" date="2012" name="J. Bacteriol.">
        <title>Genome Sequence of Oceanibaculum indicum Type Strain P24.</title>
        <authorList>
            <person name="Lai Q."/>
            <person name="Shao Z."/>
        </authorList>
    </citation>
    <scope>NUCLEOTIDE SEQUENCE [LARGE SCALE GENOMIC DNA]</scope>
    <source>
        <strain evidence="1 2">P24</strain>
    </source>
</reference>
<dbReference type="RefSeq" id="WP_008945635.1">
    <property type="nucleotide sequence ID" value="NZ_AMRL01000024.1"/>
</dbReference>
<protein>
    <submittedName>
        <fullName evidence="1">Uncharacterized protein</fullName>
    </submittedName>
</protein>